<name>A0A8X7NR46_CANPA</name>
<feature type="region of interest" description="Disordered" evidence="5">
    <location>
        <begin position="378"/>
        <end position="407"/>
    </location>
</feature>
<evidence type="ECO:0000313" key="8">
    <source>
        <dbReference type="Proteomes" id="UP000590412"/>
    </source>
</evidence>
<dbReference type="InterPro" id="IPR008521">
    <property type="entry name" value="Mg_trans_NIPA"/>
</dbReference>
<proteinExistence type="predicted"/>
<keyword evidence="2 6" id="KW-0812">Transmembrane</keyword>
<organism evidence="7 8">
    <name type="scientific">Candida parapsilosis</name>
    <name type="common">Yeast</name>
    <dbReference type="NCBI Taxonomy" id="5480"/>
    <lineage>
        <taxon>Eukaryota</taxon>
        <taxon>Fungi</taxon>
        <taxon>Dikarya</taxon>
        <taxon>Ascomycota</taxon>
        <taxon>Saccharomycotina</taxon>
        <taxon>Pichiomycetes</taxon>
        <taxon>Debaryomycetaceae</taxon>
        <taxon>Candida/Lodderomyces clade</taxon>
        <taxon>Candida</taxon>
    </lineage>
</organism>
<dbReference type="Proteomes" id="UP000590412">
    <property type="component" value="Unassembled WGS sequence"/>
</dbReference>
<dbReference type="AlphaFoldDB" id="A0A8X7NR46"/>
<evidence type="ECO:0000256" key="3">
    <source>
        <dbReference type="ARBA" id="ARBA00022989"/>
    </source>
</evidence>
<accession>A0A8X7NR46</accession>
<keyword evidence="3 6" id="KW-1133">Transmembrane helix</keyword>
<protein>
    <submittedName>
        <fullName evidence="7">Putative integral membrane protein</fullName>
    </submittedName>
</protein>
<evidence type="ECO:0000256" key="1">
    <source>
        <dbReference type="ARBA" id="ARBA00004141"/>
    </source>
</evidence>
<feature type="transmembrane region" description="Helical" evidence="6">
    <location>
        <begin position="6"/>
        <end position="29"/>
    </location>
</feature>
<feature type="transmembrane region" description="Helical" evidence="6">
    <location>
        <begin position="91"/>
        <end position="114"/>
    </location>
</feature>
<feature type="transmembrane region" description="Helical" evidence="6">
    <location>
        <begin position="291"/>
        <end position="311"/>
    </location>
</feature>
<evidence type="ECO:0000313" key="7">
    <source>
        <dbReference type="EMBL" id="KAF6059381.1"/>
    </source>
</evidence>
<evidence type="ECO:0000256" key="4">
    <source>
        <dbReference type="ARBA" id="ARBA00023136"/>
    </source>
</evidence>
<dbReference type="EMBL" id="JABWAB010000001">
    <property type="protein sequence ID" value="KAF6059381.1"/>
    <property type="molecule type" value="Genomic_DNA"/>
</dbReference>
<feature type="transmembrane region" description="Helical" evidence="6">
    <location>
        <begin position="65"/>
        <end position="85"/>
    </location>
</feature>
<evidence type="ECO:0000256" key="5">
    <source>
        <dbReference type="SAM" id="MobiDB-lite"/>
    </source>
</evidence>
<comment type="subcellular location">
    <subcellularLocation>
        <location evidence="1">Membrane</location>
        <topology evidence="1">Multi-pass membrane protein</topology>
    </subcellularLocation>
</comment>
<feature type="compositionally biased region" description="Polar residues" evidence="5">
    <location>
        <begin position="396"/>
        <end position="407"/>
    </location>
</feature>
<dbReference type="GO" id="GO:0016020">
    <property type="term" value="C:membrane"/>
    <property type="evidence" value="ECO:0007669"/>
    <property type="project" value="UniProtKB-SubCell"/>
</dbReference>
<comment type="caution">
    <text evidence="7">The sequence shown here is derived from an EMBL/GenBank/DDBJ whole genome shotgun (WGS) entry which is preliminary data.</text>
</comment>
<sequence length="457" mass="50778">MSGSSSAAIVFGCSVAVVSSAIQSLGVTLQRKSHLLHLSVSREITPNGVYHHTTHHRQQKYRRNMWYLGFSLFIIANVLGSAIQISTLPLIILSPLQSIGLIFNSIFSCILLPGERFTNRLWSGTGIIAFGACIIAYNGSTSTEPPSNGSSPNINDQFKLVLEKLLDPYFLMWFVGTFAFMLILLFINCFFLKKKGAEYRHNFTIKESQHNTFVVEYNKNQFWKGINYGIISGTLTAHTFLFAKSIINVIMETILKKGFAGVFKVSNIVPYLLLATMLAIIGLQLTAFNLGLAQISTTILYPLCFLVYNLVNLINDLKFNKLLADHKMTYAEFSWIVLGLIGVLCGVVVISWDSAFHGIENVNENAISINEFGHVVTPESSYDQSKDDSTEDSMDITGNPSDADSTQEQNLIELEGDDQQGTSDLVNISIASNTRVVSSRERSLTYEQDQLLQQFSL</sequence>
<dbReference type="OrthoDB" id="2504919at2759"/>
<feature type="transmembrane region" description="Helical" evidence="6">
    <location>
        <begin position="121"/>
        <end position="139"/>
    </location>
</feature>
<gene>
    <name evidence="7" type="ORF">FOB60_000963</name>
</gene>
<dbReference type="GO" id="GO:0015095">
    <property type="term" value="F:magnesium ion transmembrane transporter activity"/>
    <property type="evidence" value="ECO:0007669"/>
    <property type="project" value="InterPro"/>
</dbReference>
<feature type="transmembrane region" description="Helical" evidence="6">
    <location>
        <begin position="332"/>
        <end position="352"/>
    </location>
</feature>
<dbReference type="InterPro" id="IPR037185">
    <property type="entry name" value="EmrE-like"/>
</dbReference>
<reference evidence="7" key="1">
    <citation type="submission" date="2020-03" db="EMBL/GenBank/DDBJ databases">
        <title>FDA dAtabase for Regulatory Grade micrObial Sequences (FDA-ARGOS): Supporting development and validation of Infectious Disease Dx tests.</title>
        <authorList>
            <person name="Campos J."/>
            <person name="Goldberg B."/>
            <person name="Tallon L."/>
            <person name="Sadzewicz L."/>
            <person name="Vavikolanu K."/>
            <person name="Mehta A."/>
            <person name="Aluvathingal J."/>
            <person name="Nadendla S."/>
            <person name="Nandy P."/>
            <person name="Geyer C."/>
            <person name="Yan Y."/>
            <person name="Sichtig H."/>
        </authorList>
    </citation>
    <scope>NUCLEOTIDE SEQUENCE [LARGE SCALE GENOMIC DNA]</scope>
    <source>
        <strain evidence="7">FDAARGOS_652</strain>
    </source>
</reference>
<feature type="transmembrane region" description="Helical" evidence="6">
    <location>
        <begin position="170"/>
        <end position="192"/>
    </location>
</feature>
<dbReference type="SUPFAM" id="SSF103481">
    <property type="entry name" value="Multidrug resistance efflux transporter EmrE"/>
    <property type="match status" value="1"/>
</dbReference>
<evidence type="ECO:0000256" key="2">
    <source>
        <dbReference type="ARBA" id="ARBA00022692"/>
    </source>
</evidence>
<feature type="transmembrane region" description="Helical" evidence="6">
    <location>
        <begin position="265"/>
        <end position="285"/>
    </location>
</feature>
<keyword evidence="4 6" id="KW-0472">Membrane</keyword>
<dbReference type="PANTHER" id="PTHR12570:SF86">
    <property type="entry name" value="ADR321CP"/>
    <property type="match status" value="1"/>
</dbReference>
<dbReference type="PANTHER" id="PTHR12570">
    <property type="match status" value="1"/>
</dbReference>
<evidence type="ECO:0000256" key="6">
    <source>
        <dbReference type="SAM" id="Phobius"/>
    </source>
</evidence>